<dbReference type="InterPro" id="IPR008523">
    <property type="entry name" value="DUF805"/>
</dbReference>
<organism evidence="2 3">
    <name type="scientific">Roseovarius pelagicus</name>
    <dbReference type="NCBI Taxonomy" id="2980108"/>
    <lineage>
        <taxon>Bacteria</taxon>
        <taxon>Pseudomonadati</taxon>
        <taxon>Pseudomonadota</taxon>
        <taxon>Alphaproteobacteria</taxon>
        <taxon>Rhodobacterales</taxon>
        <taxon>Roseobacteraceae</taxon>
        <taxon>Roseovarius</taxon>
    </lineage>
</organism>
<evidence type="ECO:0000313" key="3">
    <source>
        <dbReference type="Proteomes" id="UP001064087"/>
    </source>
</evidence>
<keyword evidence="1" id="KW-0472">Membrane</keyword>
<dbReference type="RefSeq" id="WP_165196432.1">
    <property type="nucleotide sequence ID" value="NZ_CP106738.1"/>
</dbReference>
<gene>
    <name evidence="2" type="ORF">N7U68_08500</name>
</gene>
<sequence length="183" mass="19553">MGFSEAVKTCLGKYVTFSGRARRSEYWWFMLFAFGVMLIAGLIDAALFGTGNPPLDPPTRIFQPLAQLALLLPILAAGWRRMHDSGRPGWLLLLPLIAGLVTGLLFFGGVMSSMTFDASGMPTGVDGGMAFGIGMIGAAFSGFVQIILAIVMIWWLTRPTQPDANEYGPVPDGIAPPPSTSAQ</sequence>
<accession>A0ABY6DET4</accession>
<feature type="transmembrane region" description="Helical" evidence="1">
    <location>
        <begin position="26"/>
        <end position="49"/>
    </location>
</feature>
<name>A0ABY6DET4_9RHOB</name>
<feature type="transmembrane region" description="Helical" evidence="1">
    <location>
        <begin position="61"/>
        <end position="79"/>
    </location>
</feature>
<dbReference type="EMBL" id="CP106738">
    <property type="protein sequence ID" value="UXX84659.1"/>
    <property type="molecule type" value="Genomic_DNA"/>
</dbReference>
<dbReference type="PANTHER" id="PTHR34980">
    <property type="entry name" value="INNER MEMBRANE PROTEIN-RELATED-RELATED"/>
    <property type="match status" value="1"/>
</dbReference>
<feature type="transmembrane region" description="Helical" evidence="1">
    <location>
        <begin position="131"/>
        <end position="156"/>
    </location>
</feature>
<dbReference type="Proteomes" id="UP001064087">
    <property type="component" value="Chromosome"/>
</dbReference>
<protein>
    <submittedName>
        <fullName evidence="2">DUF805 domain-containing protein</fullName>
    </submittedName>
</protein>
<dbReference type="PANTHER" id="PTHR34980:SF2">
    <property type="entry name" value="INNER MEMBRANE PROTEIN YHAH-RELATED"/>
    <property type="match status" value="1"/>
</dbReference>
<keyword evidence="1" id="KW-1133">Transmembrane helix</keyword>
<keyword evidence="1" id="KW-0812">Transmembrane</keyword>
<feature type="transmembrane region" description="Helical" evidence="1">
    <location>
        <begin position="91"/>
        <end position="111"/>
    </location>
</feature>
<dbReference type="Pfam" id="PF05656">
    <property type="entry name" value="DUF805"/>
    <property type="match status" value="1"/>
</dbReference>
<proteinExistence type="predicted"/>
<keyword evidence="3" id="KW-1185">Reference proteome</keyword>
<evidence type="ECO:0000256" key="1">
    <source>
        <dbReference type="SAM" id="Phobius"/>
    </source>
</evidence>
<evidence type="ECO:0000313" key="2">
    <source>
        <dbReference type="EMBL" id="UXX84659.1"/>
    </source>
</evidence>
<reference evidence="2" key="1">
    <citation type="submission" date="2022-10" db="EMBL/GenBank/DDBJ databases">
        <title>Roseovarius pelagicus sp. nov., isolated from Arctic seawater.</title>
        <authorList>
            <person name="Hong Y.W."/>
            <person name="Hwang C.Y."/>
        </authorList>
    </citation>
    <scope>NUCLEOTIDE SEQUENCE</scope>
    <source>
        <strain evidence="2">HL-MP18</strain>
    </source>
</reference>